<dbReference type="EMBL" id="VTER01000003">
    <property type="protein sequence ID" value="TYS50114.1"/>
    <property type="molecule type" value="Genomic_DNA"/>
</dbReference>
<name>A0A5D4RJW6_9BACI</name>
<sequence>MLENKETVENIEQFLESASNNFGRELAHEMSLNVSWAKKQGHDFKIVVPMDHGNFATVLLVTSAFVRSYEVSKKRKVIVDQFLVGKSECRQMLELMESFER</sequence>
<reference evidence="1 2" key="1">
    <citation type="submission" date="2019-08" db="EMBL/GenBank/DDBJ databases">
        <title>Bacillus genomes from the desert of Cuatro Cienegas, Coahuila.</title>
        <authorList>
            <person name="Olmedo-Alvarez G."/>
        </authorList>
    </citation>
    <scope>NUCLEOTIDE SEQUENCE [LARGE SCALE GENOMIC DNA]</scope>
    <source>
        <strain evidence="1 2">CH446_14T</strain>
    </source>
</reference>
<evidence type="ECO:0000313" key="1">
    <source>
        <dbReference type="EMBL" id="TYS50114.1"/>
    </source>
</evidence>
<organism evidence="1 2">
    <name type="scientific">Bacillus infantis</name>
    <dbReference type="NCBI Taxonomy" id="324767"/>
    <lineage>
        <taxon>Bacteria</taxon>
        <taxon>Bacillati</taxon>
        <taxon>Bacillota</taxon>
        <taxon>Bacilli</taxon>
        <taxon>Bacillales</taxon>
        <taxon>Bacillaceae</taxon>
        <taxon>Bacillus</taxon>
    </lineage>
</organism>
<proteinExistence type="predicted"/>
<dbReference type="Proteomes" id="UP000322139">
    <property type="component" value="Unassembled WGS sequence"/>
</dbReference>
<protein>
    <submittedName>
        <fullName evidence="1">Uncharacterized protein</fullName>
    </submittedName>
</protein>
<dbReference type="RefSeq" id="WP_148973943.1">
    <property type="nucleotide sequence ID" value="NZ_VTER01000003.1"/>
</dbReference>
<gene>
    <name evidence="1" type="ORF">FZD51_06055</name>
</gene>
<dbReference type="AlphaFoldDB" id="A0A5D4RJW6"/>
<accession>A0A5D4RJW6</accession>
<evidence type="ECO:0000313" key="2">
    <source>
        <dbReference type="Proteomes" id="UP000322139"/>
    </source>
</evidence>
<comment type="caution">
    <text evidence="1">The sequence shown here is derived from an EMBL/GenBank/DDBJ whole genome shotgun (WGS) entry which is preliminary data.</text>
</comment>